<evidence type="ECO:0000313" key="3">
    <source>
        <dbReference type="EMBL" id="NHZ63347.1"/>
    </source>
</evidence>
<dbReference type="SUPFAM" id="SSF48317">
    <property type="entry name" value="Acid phosphatase/Vanadium-dependent haloperoxidase"/>
    <property type="match status" value="1"/>
</dbReference>
<keyword evidence="4" id="KW-1185">Reference proteome</keyword>
<keyword evidence="1" id="KW-0472">Membrane</keyword>
<feature type="transmembrane region" description="Helical" evidence="1">
    <location>
        <begin position="93"/>
        <end position="110"/>
    </location>
</feature>
<feature type="transmembrane region" description="Helical" evidence="1">
    <location>
        <begin position="148"/>
        <end position="167"/>
    </location>
</feature>
<dbReference type="Pfam" id="PF01569">
    <property type="entry name" value="PAP2"/>
    <property type="match status" value="1"/>
</dbReference>
<evidence type="ECO:0000259" key="2">
    <source>
        <dbReference type="Pfam" id="PF01569"/>
    </source>
</evidence>
<dbReference type="InterPro" id="IPR036938">
    <property type="entry name" value="PAP2/HPO_sf"/>
</dbReference>
<reference evidence="3 4" key="1">
    <citation type="submission" date="2019-10" db="EMBL/GenBank/DDBJ databases">
        <title>Taxonomy of Antarctic Massilia spp.: description of Massilia rubra sp. nov., Massilia aquatica sp. nov., Massilia mucilaginosa sp. nov., Massilia frigida sp. nov. isolated from streams, lakes and regoliths.</title>
        <authorList>
            <person name="Holochova P."/>
            <person name="Sedlacek I."/>
            <person name="Kralova S."/>
            <person name="Maslanova I."/>
            <person name="Busse H.-J."/>
            <person name="Stankova E."/>
            <person name="Vrbovska V."/>
            <person name="Kovarovic V."/>
            <person name="Bartak M."/>
            <person name="Svec P."/>
            <person name="Pantucek R."/>
        </authorList>
    </citation>
    <scope>NUCLEOTIDE SEQUENCE [LARGE SCALE GENOMIC DNA]</scope>
    <source>
        <strain evidence="3 4">CCM 8694</strain>
    </source>
</reference>
<dbReference type="CDD" id="cd03396">
    <property type="entry name" value="PAP2_like_6"/>
    <property type="match status" value="1"/>
</dbReference>
<sequence>MSSVRWIGLALFLAFPVLIAWIGMCTDIDLLLADAAFDPQRRIFPWRDAWIADTFSHVVLKRILIALAAAFVVAALWDLVAPRRWSWLRRYQIRVVALSAVMVPLSISLLKQSSDSHCPWDLTRYGGSEPYVRLMQMLPVGSEPGHCLPAGHASSALWLMSIAVFFLPARPNAAMSVFVTMIGFGFALGWLQQMRGAHFLTHTLWSIWIAVFLVATIATALDRRRLAP</sequence>
<feature type="transmembrane region" description="Helical" evidence="1">
    <location>
        <begin position="63"/>
        <end position="81"/>
    </location>
</feature>
<dbReference type="Proteomes" id="UP000610594">
    <property type="component" value="Unassembled WGS sequence"/>
</dbReference>
<evidence type="ECO:0000313" key="4">
    <source>
        <dbReference type="Proteomes" id="UP000610594"/>
    </source>
</evidence>
<organism evidence="3 4">
    <name type="scientific">Massilia genomosp. 1</name>
    <dbReference type="NCBI Taxonomy" id="2609280"/>
    <lineage>
        <taxon>Bacteria</taxon>
        <taxon>Pseudomonadati</taxon>
        <taxon>Pseudomonadota</taxon>
        <taxon>Betaproteobacteria</taxon>
        <taxon>Burkholderiales</taxon>
        <taxon>Oxalobacteraceae</taxon>
        <taxon>Telluria group</taxon>
        <taxon>Massilia</taxon>
    </lineage>
</organism>
<keyword evidence="1" id="KW-0812">Transmembrane</keyword>
<dbReference type="EMBL" id="WHJF01000030">
    <property type="protein sequence ID" value="NHZ63347.1"/>
    <property type="molecule type" value="Genomic_DNA"/>
</dbReference>
<feature type="transmembrane region" description="Helical" evidence="1">
    <location>
        <begin position="174"/>
        <end position="191"/>
    </location>
</feature>
<evidence type="ECO:0000256" key="1">
    <source>
        <dbReference type="SAM" id="Phobius"/>
    </source>
</evidence>
<dbReference type="InterPro" id="IPR000326">
    <property type="entry name" value="PAP2/HPO"/>
</dbReference>
<keyword evidence="1" id="KW-1133">Transmembrane helix</keyword>
<protein>
    <submittedName>
        <fullName evidence="3">Phosphatase PAP2 family protein</fullName>
    </submittedName>
</protein>
<comment type="caution">
    <text evidence="3">The sequence shown here is derived from an EMBL/GenBank/DDBJ whole genome shotgun (WGS) entry which is preliminary data.</text>
</comment>
<name>A0ABX0MKL7_9BURK</name>
<accession>A0ABX0MKL7</accession>
<feature type="transmembrane region" description="Helical" evidence="1">
    <location>
        <begin position="203"/>
        <end position="221"/>
    </location>
</feature>
<gene>
    <name evidence="3" type="ORF">F1735_13695</name>
</gene>
<proteinExistence type="predicted"/>
<feature type="domain" description="Phosphatidic acid phosphatase type 2/haloperoxidase" evidence="2">
    <location>
        <begin position="96"/>
        <end position="223"/>
    </location>
</feature>